<dbReference type="SUPFAM" id="SSF52540">
    <property type="entry name" value="P-loop containing nucleoside triphosphate hydrolases"/>
    <property type="match status" value="1"/>
</dbReference>
<dbReference type="PROSITE" id="PS00486">
    <property type="entry name" value="DNA_MISMATCH_REPAIR_2"/>
    <property type="match status" value="1"/>
</dbReference>
<dbReference type="GO" id="GO:0006298">
    <property type="term" value="P:mismatch repair"/>
    <property type="evidence" value="ECO:0007669"/>
    <property type="project" value="UniProtKB-UniRule"/>
</dbReference>
<keyword evidence="6 7" id="KW-0234">DNA repair</keyword>
<dbReference type="Gene3D" id="1.10.1420.10">
    <property type="match status" value="2"/>
</dbReference>
<dbReference type="SUPFAM" id="SSF55271">
    <property type="entry name" value="DNA repair protein MutS, domain I"/>
    <property type="match status" value="1"/>
</dbReference>
<dbReference type="NCBIfam" id="TIGR01070">
    <property type="entry name" value="mutS1"/>
    <property type="match status" value="1"/>
</dbReference>
<dbReference type="Pfam" id="PF05190">
    <property type="entry name" value="MutS_IV"/>
    <property type="match status" value="1"/>
</dbReference>
<keyword evidence="4 7" id="KW-0067">ATP-binding</keyword>
<dbReference type="InterPro" id="IPR016151">
    <property type="entry name" value="DNA_mismatch_repair_MutS_N"/>
</dbReference>
<dbReference type="InterPro" id="IPR017261">
    <property type="entry name" value="DNA_mismatch_repair_MutS/MSH"/>
</dbReference>
<dbReference type="Gene3D" id="3.40.50.300">
    <property type="entry name" value="P-loop containing nucleotide triphosphate hydrolases"/>
    <property type="match status" value="1"/>
</dbReference>
<evidence type="ECO:0000256" key="1">
    <source>
        <dbReference type="ARBA" id="ARBA00006271"/>
    </source>
</evidence>
<dbReference type="CDD" id="cd03284">
    <property type="entry name" value="ABC_MutS1"/>
    <property type="match status" value="1"/>
</dbReference>
<dbReference type="InterPro" id="IPR036187">
    <property type="entry name" value="DNA_mismatch_repair_MutS_sf"/>
</dbReference>
<dbReference type="PANTHER" id="PTHR11361">
    <property type="entry name" value="DNA MISMATCH REPAIR PROTEIN MUTS FAMILY MEMBER"/>
    <property type="match status" value="1"/>
</dbReference>
<dbReference type="SUPFAM" id="SSF53150">
    <property type="entry name" value="DNA repair protein MutS, domain II"/>
    <property type="match status" value="1"/>
</dbReference>
<dbReference type="PIRSF" id="PIRSF037677">
    <property type="entry name" value="DNA_mis_repair_Msh6"/>
    <property type="match status" value="1"/>
</dbReference>
<protein>
    <recommendedName>
        <fullName evidence="7 8">DNA mismatch repair protein MutS</fullName>
    </recommendedName>
</protein>
<proteinExistence type="inferred from homology"/>
<dbReference type="InterPro" id="IPR007861">
    <property type="entry name" value="DNA_mismatch_repair_MutS_clamp"/>
</dbReference>
<dbReference type="Pfam" id="PF00488">
    <property type="entry name" value="MutS_V"/>
    <property type="match status" value="1"/>
</dbReference>
<dbReference type="AlphaFoldDB" id="A0A075IFG0"/>
<dbReference type="InterPro" id="IPR036678">
    <property type="entry name" value="MutS_con_dom_sf"/>
</dbReference>
<evidence type="ECO:0000256" key="5">
    <source>
        <dbReference type="ARBA" id="ARBA00023125"/>
    </source>
</evidence>
<evidence type="ECO:0000313" key="11">
    <source>
        <dbReference type="EMBL" id="AIF24948.1"/>
    </source>
</evidence>
<gene>
    <name evidence="7 11" type="primary">mutS</name>
</gene>
<comment type="function">
    <text evidence="7">This protein is involved in the repair of mismatches in DNA. It is possible that it carries out the mismatch recognition step. This protein has a weak ATPase activity.</text>
</comment>
<evidence type="ECO:0000256" key="7">
    <source>
        <dbReference type="HAMAP-Rule" id="MF_00096"/>
    </source>
</evidence>
<feature type="domain" description="DNA mismatch repair proteins mutS family" evidence="10">
    <location>
        <begin position="679"/>
        <end position="695"/>
    </location>
</feature>
<dbReference type="InterPro" id="IPR000432">
    <property type="entry name" value="DNA_mismatch_repair_MutS_C"/>
</dbReference>
<name>A0A075IFG0_9EURY</name>
<dbReference type="Pfam" id="PF05188">
    <property type="entry name" value="MutS_II"/>
    <property type="match status" value="1"/>
</dbReference>
<dbReference type="InterPro" id="IPR045076">
    <property type="entry name" value="MutS"/>
</dbReference>
<dbReference type="PANTHER" id="PTHR11361:SF34">
    <property type="entry name" value="DNA MISMATCH REPAIR PROTEIN MSH1, MITOCHONDRIAL"/>
    <property type="match status" value="1"/>
</dbReference>
<sequence length="849" mass="94824">MMRQYHAIKRENPDSILLYRMGDFYETFGDDAKIVAKELDIALTARDKNSENPIPLAGVPYHALDNYLSKLIKKGHRVAICEQLEDPKSAKGLVRRGVTRIVSQGTVVEGSMLSNSNNFLASVNETDDGLGLSIMDISTGEFSTAQFRDRESLESEMARYSPAEVIIPDGNENIANWMMALGMNTTPRKAESWMYPVSKKILEERFGNVEELKTYPMAITAAGAILSYATATQFSELPHLRPPSLMVKTNTMTLDAVTLRNLEIVRTISDSSKDTLFAVINRTSTAGGSRRLKDWLLRPLHNLERINERHDAVQELFDNTLSRREIRDILKGFQDVERLLSRLGHGSISPRDLDSLRSSLDTLKDLKQFLSEEPLKSKLMKRLIKSIDPHKQVSQKLAEALVENPPLVLRDGGIFKKGYSQELDDLRARASSGREWVTALESEEKKKTGIPKLKVGYNRVFGYYLEIPKAYAKKVPESYHRKQTVAAGDRYITPELKEKETSILRADERSQALEAELFKELREWILEFLGSLQSTTMAVSRIDGICSLAEVSQANNYVRPEMSDDGALSISDGRHPVIEILREGQYIPNSLQLDNKQRQLMILTGPNMGGKSTYMRQTALICVMAQAGCFVPASSARLGIVDRVFTRVGAHDDLVHGHSTFMVEMLELANILRNATPDSLVLLDEIGRGTSTFDGLALAWAVSEELHAGKGVKTMFATHYHQLTDVSSILDRSINCHMQAKEDGHELTLLHRVAEGPTDASFGIHVAKMAGVPEEVLVRARKVLKKLEQGSTIEVSKAGPVQSIFGTDFGARSEVKENPVLNEIRKMDLMNLTPLQALGKLHDIQQRLL</sequence>
<dbReference type="SMART" id="SM00533">
    <property type="entry name" value="MUTSd"/>
    <property type="match status" value="1"/>
</dbReference>
<evidence type="ECO:0000256" key="8">
    <source>
        <dbReference type="NCBIfam" id="TIGR01070"/>
    </source>
</evidence>
<accession>A0A075IFG0</accession>
<dbReference type="EMBL" id="KF901277">
    <property type="protein sequence ID" value="AIF24948.1"/>
    <property type="molecule type" value="Genomic_DNA"/>
</dbReference>
<dbReference type="HAMAP" id="MF_00096">
    <property type="entry name" value="MutS"/>
    <property type="match status" value="1"/>
</dbReference>
<dbReference type="SUPFAM" id="SSF48334">
    <property type="entry name" value="DNA repair protein MutS, domain III"/>
    <property type="match status" value="1"/>
</dbReference>
<comment type="similarity">
    <text evidence="1 7 9">Belongs to the DNA mismatch repair MutS family.</text>
</comment>
<dbReference type="Pfam" id="PF01624">
    <property type="entry name" value="MutS_I"/>
    <property type="match status" value="1"/>
</dbReference>
<dbReference type="GO" id="GO:0005524">
    <property type="term" value="F:ATP binding"/>
    <property type="evidence" value="ECO:0007669"/>
    <property type="project" value="UniProtKB-UniRule"/>
</dbReference>
<evidence type="ECO:0000256" key="6">
    <source>
        <dbReference type="ARBA" id="ARBA00023204"/>
    </source>
</evidence>
<dbReference type="InterPro" id="IPR007695">
    <property type="entry name" value="DNA_mismatch_repair_MutS-lik_N"/>
</dbReference>
<dbReference type="GO" id="GO:0003684">
    <property type="term" value="F:damaged DNA binding"/>
    <property type="evidence" value="ECO:0007669"/>
    <property type="project" value="UniProtKB-UniRule"/>
</dbReference>
<dbReference type="NCBIfam" id="NF003810">
    <property type="entry name" value="PRK05399.1"/>
    <property type="match status" value="1"/>
</dbReference>
<evidence type="ECO:0000256" key="3">
    <source>
        <dbReference type="ARBA" id="ARBA00022763"/>
    </source>
</evidence>
<reference evidence="11" key="1">
    <citation type="journal article" date="2014" name="Genome Biol. Evol.">
        <title>Pangenome evidence for extensive interdomain horizontal transfer affecting lineage core and shell genes in uncultured planktonic thaumarchaeota and euryarchaeota.</title>
        <authorList>
            <person name="Deschamps P."/>
            <person name="Zivanovic Y."/>
            <person name="Moreira D."/>
            <person name="Rodriguez-Valera F."/>
            <person name="Lopez-Garcia P."/>
        </authorList>
    </citation>
    <scope>NUCLEOTIDE SEQUENCE</scope>
</reference>
<dbReference type="InterPro" id="IPR007860">
    <property type="entry name" value="DNA_mmatch_repair_MutS_con_dom"/>
</dbReference>
<dbReference type="FunFam" id="3.40.50.300:FF:000870">
    <property type="entry name" value="MutS protein homolog 4"/>
    <property type="match status" value="1"/>
</dbReference>
<dbReference type="InterPro" id="IPR027417">
    <property type="entry name" value="P-loop_NTPase"/>
</dbReference>
<keyword evidence="2 7" id="KW-0547">Nucleotide-binding</keyword>
<dbReference type="GO" id="GO:0140664">
    <property type="term" value="F:ATP-dependent DNA damage sensor activity"/>
    <property type="evidence" value="ECO:0007669"/>
    <property type="project" value="InterPro"/>
</dbReference>
<keyword evidence="3 7" id="KW-0227">DNA damage</keyword>
<evidence type="ECO:0000259" key="10">
    <source>
        <dbReference type="PROSITE" id="PS00486"/>
    </source>
</evidence>
<dbReference type="InterPro" id="IPR007696">
    <property type="entry name" value="DNA_mismatch_repair_MutS_core"/>
</dbReference>
<dbReference type="SMART" id="SM00534">
    <property type="entry name" value="MUTSac"/>
    <property type="match status" value="1"/>
</dbReference>
<dbReference type="Pfam" id="PF05192">
    <property type="entry name" value="MutS_III"/>
    <property type="match status" value="1"/>
</dbReference>
<evidence type="ECO:0000256" key="4">
    <source>
        <dbReference type="ARBA" id="ARBA00022840"/>
    </source>
</evidence>
<evidence type="ECO:0000256" key="2">
    <source>
        <dbReference type="ARBA" id="ARBA00022741"/>
    </source>
</evidence>
<feature type="binding site" evidence="7">
    <location>
        <begin position="605"/>
        <end position="612"/>
    </location>
    <ligand>
        <name>ATP</name>
        <dbReference type="ChEBI" id="CHEBI:30616"/>
    </ligand>
</feature>
<dbReference type="InterPro" id="IPR005748">
    <property type="entry name" value="DNA_mismatch_repair_MutS"/>
</dbReference>
<dbReference type="FunFam" id="3.40.1170.10:FF:000001">
    <property type="entry name" value="DNA mismatch repair protein MutS"/>
    <property type="match status" value="1"/>
</dbReference>
<keyword evidence="5 7" id="KW-0238">DNA-binding</keyword>
<dbReference type="GO" id="GO:0030983">
    <property type="term" value="F:mismatched DNA binding"/>
    <property type="evidence" value="ECO:0007669"/>
    <property type="project" value="InterPro"/>
</dbReference>
<organism evidence="11">
    <name type="scientific">uncultured marine group II/III euryarchaeote SAT1000_41_C12</name>
    <dbReference type="NCBI Taxonomy" id="1456583"/>
    <lineage>
        <taxon>Archaea</taxon>
        <taxon>Methanobacteriati</taxon>
        <taxon>Methanobacteriota</taxon>
        <taxon>environmental samples</taxon>
    </lineage>
</organism>
<dbReference type="Gene3D" id="3.30.420.110">
    <property type="entry name" value="MutS, connector domain"/>
    <property type="match status" value="1"/>
</dbReference>
<evidence type="ECO:0000256" key="9">
    <source>
        <dbReference type="RuleBase" id="RU003756"/>
    </source>
</evidence>
<dbReference type="Gene3D" id="3.40.1170.10">
    <property type="entry name" value="DNA repair protein MutS, domain I"/>
    <property type="match status" value="1"/>
</dbReference>